<evidence type="ECO:0000259" key="8">
    <source>
        <dbReference type="PROSITE" id="PS50928"/>
    </source>
</evidence>
<dbReference type="InterPro" id="IPR050809">
    <property type="entry name" value="UgpAE/MalFG_permease"/>
</dbReference>
<proteinExistence type="inferred from homology"/>
<feature type="transmembrane region" description="Helical" evidence="7">
    <location>
        <begin position="274"/>
        <end position="298"/>
    </location>
</feature>
<dbReference type="InterPro" id="IPR000515">
    <property type="entry name" value="MetI-like"/>
</dbReference>
<evidence type="ECO:0000313" key="9">
    <source>
        <dbReference type="EMBL" id="MBD2844044.1"/>
    </source>
</evidence>
<evidence type="ECO:0000256" key="3">
    <source>
        <dbReference type="ARBA" id="ARBA00022475"/>
    </source>
</evidence>
<evidence type="ECO:0000256" key="1">
    <source>
        <dbReference type="ARBA" id="ARBA00004651"/>
    </source>
</evidence>
<dbReference type="GO" id="GO:0005886">
    <property type="term" value="C:plasma membrane"/>
    <property type="evidence" value="ECO:0007669"/>
    <property type="project" value="UniProtKB-SubCell"/>
</dbReference>
<dbReference type="PROSITE" id="PS50928">
    <property type="entry name" value="ABC_TM1"/>
    <property type="match status" value="1"/>
</dbReference>
<dbReference type="Pfam" id="PF00528">
    <property type="entry name" value="BPD_transp_1"/>
    <property type="match status" value="1"/>
</dbReference>
<keyword evidence="2 7" id="KW-0813">Transport</keyword>
<dbReference type="Proteomes" id="UP000621560">
    <property type="component" value="Unassembled WGS sequence"/>
</dbReference>
<dbReference type="PANTHER" id="PTHR43227:SF11">
    <property type="entry name" value="BLL4140 PROTEIN"/>
    <property type="match status" value="1"/>
</dbReference>
<evidence type="ECO:0000256" key="4">
    <source>
        <dbReference type="ARBA" id="ARBA00022692"/>
    </source>
</evidence>
<accession>A0A927BR69</accession>
<feature type="transmembrane region" description="Helical" evidence="7">
    <location>
        <begin position="213"/>
        <end position="231"/>
    </location>
</feature>
<feature type="transmembrane region" description="Helical" evidence="7">
    <location>
        <begin position="20"/>
        <end position="43"/>
    </location>
</feature>
<dbReference type="GO" id="GO:0055085">
    <property type="term" value="P:transmembrane transport"/>
    <property type="evidence" value="ECO:0007669"/>
    <property type="project" value="InterPro"/>
</dbReference>
<dbReference type="InterPro" id="IPR035906">
    <property type="entry name" value="MetI-like_sf"/>
</dbReference>
<reference evidence="9" key="1">
    <citation type="submission" date="2020-09" db="EMBL/GenBank/DDBJ databases">
        <title>A novel bacterium of genus Paenibacillus, isolated from South China Sea.</title>
        <authorList>
            <person name="Huang H."/>
            <person name="Mo K."/>
            <person name="Hu Y."/>
        </authorList>
    </citation>
    <scope>NUCLEOTIDE SEQUENCE</scope>
    <source>
        <strain evidence="9">IB182496</strain>
    </source>
</reference>
<dbReference type="Gene3D" id="1.10.3720.10">
    <property type="entry name" value="MetI-like"/>
    <property type="match status" value="1"/>
</dbReference>
<name>A0A927BR69_9BACL</name>
<comment type="similarity">
    <text evidence="7">Belongs to the binding-protein-dependent transport system permease family.</text>
</comment>
<dbReference type="SUPFAM" id="SSF161098">
    <property type="entry name" value="MetI-like"/>
    <property type="match status" value="1"/>
</dbReference>
<dbReference type="RefSeq" id="WP_190914343.1">
    <property type="nucleotide sequence ID" value="NZ_JACXIZ010000007.1"/>
</dbReference>
<keyword evidence="6 7" id="KW-0472">Membrane</keyword>
<evidence type="ECO:0000313" key="10">
    <source>
        <dbReference type="Proteomes" id="UP000621560"/>
    </source>
</evidence>
<feature type="transmembrane region" description="Helical" evidence="7">
    <location>
        <begin position="116"/>
        <end position="136"/>
    </location>
</feature>
<feature type="transmembrane region" description="Helical" evidence="7">
    <location>
        <begin position="55"/>
        <end position="76"/>
    </location>
</feature>
<dbReference type="CDD" id="cd06261">
    <property type="entry name" value="TM_PBP2"/>
    <property type="match status" value="1"/>
</dbReference>
<organism evidence="9 10">
    <name type="scientific">Paenibacillus sabuli</name>
    <dbReference type="NCBI Taxonomy" id="2772509"/>
    <lineage>
        <taxon>Bacteria</taxon>
        <taxon>Bacillati</taxon>
        <taxon>Bacillota</taxon>
        <taxon>Bacilli</taxon>
        <taxon>Bacillales</taxon>
        <taxon>Paenibacillaceae</taxon>
        <taxon>Paenibacillus</taxon>
    </lineage>
</organism>
<evidence type="ECO:0000256" key="5">
    <source>
        <dbReference type="ARBA" id="ARBA00022989"/>
    </source>
</evidence>
<sequence length="308" mass="34862">MMRESIGSSLRKDMIRNKAIYLMLFPVIAFYVIFEYGPMYGAVIAFKDFNVGRGIWGSEWVGVSHFNDFFSSIYFWRVMKNTFVINFYLLIFAFPAPILLALLLNEVTSNPFKRTVQSITYLPHFISVVVVVGMIVQFTERNGFITQLLSHFGGSSQASLLAFPENFRAIFVASEIWQQIGWGSIVYLAALSGISTEQYEAATIDGAGRWKKALHVTIPGIMPIIVIMFILNMGKFMTIGFEKIVLMYNPNTYETADVINTYVYRVGLSGSFEFSYATAVGLFQSALNFALLILANWISRKVNETSLW</sequence>
<evidence type="ECO:0000256" key="7">
    <source>
        <dbReference type="RuleBase" id="RU363032"/>
    </source>
</evidence>
<keyword evidence="4 7" id="KW-0812">Transmembrane</keyword>
<feature type="transmembrane region" description="Helical" evidence="7">
    <location>
        <begin position="83"/>
        <end position="104"/>
    </location>
</feature>
<dbReference type="PANTHER" id="PTHR43227">
    <property type="entry name" value="BLL4140 PROTEIN"/>
    <property type="match status" value="1"/>
</dbReference>
<keyword evidence="5 7" id="KW-1133">Transmembrane helix</keyword>
<dbReference type="EMBL" id="JACXIZ010000007">
    <property type="protein sequence ID" value="MBD2844044.1"/>
    <property type="molecule type" value="Genomic_DNA"/>
</dbReference>
<protein>
    <submittedName>
        <fullName evidence="9">Sugar ABC transporter permease</fullName>
    </submittedName>
</protein>
<evidence type="ECO:0000256" key="6">
    <source>
        <dbReference type="ARBA" id="ARBA00023136"/>
    </source>
</evidence>
<comment type="subcellular location">
    <subcellularLocation>
        <location evidence="1 7">Cell membrane</location>
        <topology evidence="1 7">Multi-pass membrane protein</topology>
    </subcellularLocation>
</comment>
<gene>
    <name evidence="9" type="ORF">IDH44_02480</name>
</gene>
<comment type="caution">
    <text evidence="9">The sequence shown here is derived from an EMBL/GenBank/DDBJ whole genome shotgun (WGS) entry which is preliminary data.</text>
</comment>
<keyword evidence="10" id="KW-1185">Reference proteome</keyword>
<dbReference type="AlphaFoldDB" id="A0A927BR69"/>
<keyword evidence="3" id="KW-1003">Cell membrane</keyword>
<feature type="domain" description="ABC transmembrane type-1" evidence="8">
    <location>
        <begin position="79"/>
        <end position="295"/>
    </location>
</feature>
<evidence type="ECO:0000256" key="2">
    <source>
        <dbReference type="ARBA" id="ARBA00022448"/>
    </source>
</evidence>